<reference evidence="2" key="1">
    <citation type="journal article" date="2014" name="Front. Microbiol.">
        <title>High frequency of phylogenetically diverse reductive dehalogenase-homologous genes in deep subseafloor sedimentary metagenomes.</title>
        <authorList>
            <person name="Kawai M."/>
            <person name="Futagami T."/>
            <person name="Toyoda A."/>
            <person name="Takaki Y."/>
            <person name="Nishi S."/>
            <person name="Hori S."/>
            <person name="Arai W."/>
            <person name="Tsubouchi T."/>
            <person name="Morono Y."/>
            <person name="Uchiyama I."/>
            <person name="Ito T."/>
            <person name="Fujiyama A."/>
            <person name="Inagaki F."/>
            <person name="Takami H."/>
        </authorList>
    </citation>
    <scope>NUCLEOTIDE SEQUENCE</scope>
    <source>
        <strain evidence="2">Expedition CK06-06</strain>
    </source>
</reference>
<dbReference type="InterPro" id="IPR052535">
    <property type="entry name" value="Bacilysin_H2HPP_isomerase"/>
</dbReference>
<sequence length="125" mass="14160">MSRTMEPSDYLFTASTAVESFRVNSIEGAKEKGLVTIRPLMVGERALVLELFEEKGVEVPPHTHNDHESIVYLIRGRLKLRIGEQEFVAESGCIWRHPAKVEHSSVALEESLMIEIKSPPCKTWK</sequence>
<dbReference type="AlphaFoldDB" id="X1D7T1"/>
<dbReference type="EMBL" id="BART01022820">
    <property type="protein sequence ID" value="GAH01139.1"/>
    <property type="molecule type" value="Genomic_DNA"/>
</dbReference>
<organism evidence="2">
    <name type="scientific">marine sediment metagenome</name>
    <dbReference type="NCBI Taxonomy" id="412755"/>
    <lineage>
        <taxon>unclassified sequences</taxon>
        <taxon>metagenomes</taxon>
        <taxon>ecological metagenomes</taxon>
    </lineage>
</organism>
<name>X1D7T1_9ZZZZ</name>
<dbReference type="PANTHER" id="PTHR40112">
    <property type="entry name" value="H2HPP ISOMERASE"/>
    <property type="match status" value="1"/>
</dbReference>
<proteinExistence type="predicted"/>
<evidence type="ECO:0000313" key="2">
    <source>
        <dbReference type="EMBL" id="GAH01139.1"/>
    </source>
</evidence>
<dbReference type="InterPro" id="IPR011051">
    <property type="entry name" value="RmlC_Cupin_sf"/>
</dbReference>
<dbReference type="PANTHER" id="PTHR40112:SF1">
    <property type="entry name" value="H2HPP ISOMERASE"/>
    <property type="match status" value="1"/>
</dbReference>
<feature type="domain" description="Cupin type-2" evidence="1">
    <location>
        <begin position="52"/>
        <end position="106"/>
    </location>
</feature>
<gene>
    <name evidence="2" type="ORF">S01H4_41692</name>
</gene>
<dbReference type="SUPFAM" id="SSF51182">
    <property type="entry name" value="RmlC-like cupins"/>
    <property type="match status" value="1"/>
</dbReference>
<dbReference type="Pfam" id="PF07883">
    <property type="entry name" value="Cupin_2"/>
    <property type="match status" value="1"/>
</dbReference>
<comment type="caution">
    <text evidence="2">The sequence shown here is derived from an EMBL/GenBank/DDBJ whole genome shotgun (WGS) entry which is preliminary data.</text>
</comment>
<evidence type="ECO:0000259" key="1">
    <source>
        <dbReference type="Pfam" id="PF07883"/>
    </source>
</evidence>
<protein>
    <recommendedName>
        <fullName evidence="1">Cupin type-2 domain-containing protein</fullName>
    </recommendedName>
</protein>
<dbReference type="InterPro" id="IPR013096">
    <property type="entry name" value="Cupin_2"/>
</dbReference>
<dbReference type="Gene3D" id="2.60.120.10">
    <property type="entry name" value="Jelly Rolls"/>
    <property type="match status" value="1"/>
</dbReference>
<dbReference type="InterPro" id="IPR014710">
    <property type="entry name" value="RmlC-like_jellyroll"/>
</dbReference>
<accession>X1D7T1</accession>